<feature type="non-terminal residue" evidence="1">
    <location>
        <position position="68"/>
    </location>
</feature>
<organism evidence="1 2">
    <name type="scientific">Iphiclides podalirius</name>
    <name type="common">scarce swallowtail</name>
    <dbReference type="NCBI Taxonomy" id="110791"/>
    <lineage>
        <taxon>Eukaryota</taxon>
        <taxon>Metazoa</taxon>
        <taxon>Ecdysozoa</taxon>
        <taxon>Arthropoda</taxon>
        <taxon>Hexapoda</taxon>
        <taxon>Insecta</taxon>
        <taxon>Pterygota</taxon>
        <taxon>Neoptera</taxon>
        <taxon>Endopterygota</taxon>
        <taxon>Lepidoptera</taxon>
        <taxon>Glossata</taxon>
        <taxon>Ditrysia</taxon>
        <taxon>Papilionoidea</taxon>
        <taxon>Papilionidae</taxon>
        <taxon>Papilioninae</taxon>
        <taxon>Iphiclides</taxon>
    </lineage>
</organism>
<gene>
    <name evidence="1" type="ORF">IPOD504_LOCUS9863</name>
</gene>
<name>A0ABN8IJV5_9NEOP</name>
<proteinExistence type="predicted"/>
<sequence>MAASISYHATATASERALLATFIKICQARRPSAAPAALARDQPAHCFAPNTLPSGNGRCRDGLCLSYL</sequence>
<accession>A0ABN8IJV5</accession>
<evidence type="ECO:0000313" key="2">
    <source>
        <dbReference type="Proteomes" id="UP000837857"/>
    </source>
</evidence>
<reference evidence="1" key="1">
    <citation type="submission" date="2022-03" db="EMBL/GenBank/DDBJ databases">
        <authorList>
            <person name="Martin H S."/>
        </authorList>
    </citation>
    <scope>NUCLEOTIDE SEQUENCE</scope>
</reference>
<evidence type="ECO:0000313" key="1">
    <source>
        <dbReference type="EMBL" id="CAH2056923.1"/>
    </source>
</evidence>
<dbReference type="Proteomes" id="UP000837857">
    <property type="component" value="Chromosome 24"/>
</dbReference>
<keyword evidence="2" id="KW-1185">Reference proteome</keyword>
<dbReference type="EMBL" id="OW152836">
    <property type="protein sequence ID" value="CAH2056923.1"/>
    <property type="molecule type" value="Genomic_DNA"/>
</dbReference>
<protein>
    <submittedName>
        <fullName evidence="1">Uncharacterized protein</fullName>
    </submittedName>
</protein>